<dbReference type="InterPro" id="IPR018958">
    <property type="entry name" value="Knr4/Smi1-like_dom"/>
</dbReference>
<proteinExistence type="predicted"/>
<keyword evidence="3" id="KW-1185">Reference proteome</keyword>
<organism evidence="2 3">
    <name type="scientific">Pyxidicoccus fallax</name>
    <dbReference type="NCBI Taxonomy" id="394095"/>
    <lineage>
        <taxon>Bacteria</taxon>
        <taxon>Pseudomonadati</taxon>
        <taxon>Myxococcota</taxon>
        <taxon>Myxococcia</taxon>
        <taxon>Myxococcales</taxon>
        <taxon>Cystobacterineae</taxon>
        <taxon>Myxococcaceae</taxon>
        <taxon>Pyxidicoccus</taxon>
    </lineage>
</organism>
<name>A0A848LLR5_9BACT</name>
<dbReference type="Pfam" id="PF09346">
    <property type="entry name" value="SMI1_KNR4"/>
    <property type="match status" value="1"/>
</dbReference>
<dbReference type="AlphaFoldDB" id="A0A848LLR5"/>
<accession>A0A848LLR5</accession>
<sequence>MLQDFFTLVERYDPGYSRKVRGASPEEIADLEELAGQPLSECHREFLARMGRNMGGLEVEGVDFHIERITEFYRSGEWTPPPGYILLAIQEDDPQMDYYLECPRPGARDCPVVRFPSMGEFSKETYFYPLDPSLSDFLLALAFSEKRMEALEHQRLLTPSTGHRQQEPNILSTPAALLRVLEERALRLGFKRVARSSGAYRFYESPDAALYARLDDEGGLRGVTVGASKVRELERISDILSNGTSLVIS</sequence>
<comment type="caution">
    <text evidence="2">The sequence shown here is derived from an EMBL/GenBank/DDBJ whole genome shotgun (WGS) entry which is preliminary data.</text>
</comment>
<evidence type="ECO:0000259" key="1">
    <source>
        <dbReference type="Pfam" id="PF09346"/>
    </source>
</evidence>
<dbReference type="SUPFAM" id="SSF160631">
    <property type="entry name" value="SMI1/KNR4-like"/>
    <property type="match status" value="1"/>
</dbReference>
<gene>
    <name evidence="2" type="ORF">HG543_28455</name>
</gene>
<dbReference type="EMBL" id="JABBJJ010000153">
    <property type="protein sequence ID" value="NMO18767.1"/>
    <property type="molecule type" value="Genomic_DNA"/>
</dbReference>
<dbReference type="Proteomes" id="UP000518300">
    <property type="component" value="Unassembled WGS sequence"/>
</dbReference>
<protein>
    <submittedName>
        <fullName evidence="2">SMI1/KNR4 family protein</fullName>
    </submittedName>
</protein>
<dbReference type="InterPro" id="IPR037883">
    <property type="entry name" value="Knr4/Smi1-like_sf"/>
</dbReference>
<dbReference type="Gene3D" id="3.40.1580.10">
    <property type="entry name" value="SMI1/KNR4-like"/>
    <property type="match status" value="1"/>
</dbReference>
<feature type="domain" description="Knr4/Smi1-like" evidence="1">
    <location>
        <begin position="22"/>
        <end position="138"/>
    </location>
</feature>
<evidence type="ECO:0000313" key="2">
    <source>
        <dbReference type="EMBL" id="NMO18767.1"/>
    </source>
</evidence>
<evidence type="ECO:0000313" key="3">
    <source>
        <dbReference type="Proteomes" id="UP000518300"/>
    </source>
</evidence>
<reference evidence="2 3" key="1">
    <citation type="submission" date="2020-04" db="EMBL/GenBank/DDBJ databases">
        <title>Draft genome of Pyxidicoccus fallax type strain.</title>
        <authorList>
            <person name="Whitworth D.E."/>
        </authorList>
    </citation>
    <scope>NUCLEOTIDE SEQUENCE [LARGE SCALE GENOMIC DNA]</scope>
    <source>
        <strain evidence="2 3">DSM 14698</strain>
    </source>
</reference>